<evidence type="ECO:0000313" key="7">
    <source>
        <dbReference type="Proteomes" id="UP000220246"/>
    </source>
</evidence>
<keyword evidence="4" id="KW-0804">Transcription</keyword>
<keyword evidence="7" id="KW-1185">Reference proteome</keyword>
<dbReference type="GO" id="GO:0043565">
    <property type="term" value="F:sequence-specific DNA binding"/>
    <property type="evidence" value="ECO:0007669"/>
    <property type="project" value="TreeGrafter"/>
</dbReference>
<dbReference type="InterPro" id="IPR036390">
    <property type="entry name" value="WH_DNA-bd_sf"/>
</dbReference>
<dbReference type="SUPFAM" id="SSF46785">
    <property type="entry name" value="Winged helix' DNA-binding domain"/>
    <property type="match status" value="1"/>
</dbReference>
<feature type="domain" description="HTH lysR-type" evidence="5">
    <location>
        <begin position="1"/>
        <end position="59"/>
    </location>
</feature>
<dbReference type="PROSITE" id="PS50931">
    <property type="entry name" value="HTH_LYSR"/>
    <property type="match status" value="1"/>
</dbReference>
<dbReference type="InterPro" id="IPR005119">
    <property type="entry name" value="LysR_subst-bd"/>
</dbReference>
<dbReference type="RefSeq" id="WP_066533270.1">
    <property type="nucleotide sequence ID" value="NZ_PDEA01000001.1"/>
</dbReference>
<dbReference type="PANTHER" id="PTHR30537:SF72">
    <property type="entry name" value="LYSR FAMILY TRANSCRIPTIONAL REGULATOR"/>
    <property type="match status" value="1"/>
</dbReference>
<dbReference type="STRING" id="1219032.GCA_001515545_00585"/>
<name>A0A2A7UXE6_COMTR</name>
<protein>
    <submittedName>
        <fullName evidence="6">LysR family transcriptional regulator</fullName>
    </submittedName>
</protein>
<dbReference type="Pfam" id="PF00126">
    <property type="entry name" value="HTH_1"/>
    <property type="match status" value="1"/>
</dbReference>
<reference evidence="7" key="1">
    <citation type="submission" date="2017-09" db="EMBL/GenBank/DDBJ databases">
        <title>FDA dAtabase for Regulatory Grade micrObial Sequences (FDA-ARGOS): Supporting development and validation of Infectious Disease Dx tests.</title>
        <authorList>
            <person name="Minogue T."/>
            <person name="Wolcott M."/>
            <person name="Wasieloski L."/>
            <person name="Aguilar W."/>
            <person name="Moore D."/>
            <person name="Tallon L."/>
            <person name="Sadzewicz L."/>
            <person name="Ott S."/>
            <person name="Zhao X."/>
            <person name="Nagaraj S."/>
            <person name="Vavikolanu K."/>
            <person name="Aluvathingal J."/>
            <person name="Nadendla S."/>
            <person name="Sichtig H."/>
        </authorList>
    </citation>
    <scope>NUCLEOTIDE SEQUENCE [LARGE SCALE GENOMIC DNA]</scope>
    <source>
        <strain evidence="7">FDAARGOS_394</strain>
    </source>
</reference>
<dbReference type="SUPFAM" id="SSF53850">
    <property type="entry name" value="Periplasmic binding protein-like II"/>
    <property type="match status" value="1"/>
</dbReference>
<evidence type="ECO:0000256" key="2">
    <source>
        <dbReference type="ARBA" id="ARBA00023015"/>
    </source>
</evidence>
<dbReference type="PANTHER" id="PTHR30537">
    <property type="entry name" value="HTH-TYPE TRANSCRIPTIONAL REGULATOR"/>
    <property type="match status" value="1"/>
</dbReference>
<dbReference type="InterPro" id="IPR036388">
    <property type="entry name" value="WH-like_DNA-bd_sf"/>
</dbReference>
<evidence type="ECO:0000256" key="3">
    <source>
        <dbReference type="ARBA" id="ARBA00023125"/>
    </source>
</evidence>
<comment type="similarity">
    <text evidence="1">Belongs to the LysR transcriptional regulatory family.</text>
</comment>
<dbReference type="Proteomes" id="UP000220246">
    <property type="component" value="Unassembled WGS sequence"/>
</dbReference>
<dbReference type="GO" id="GO:0003700">
    <property type="term" value="F:DNA-binding transcription factor activity"/>
    <property type="evidence" value="ECO:0007669"/>
    <property type="project" value="InterPro"/>
</dbReference>
<dbReference type="FunFam" id="1.10.10.10:FF:000001">
    <property type="entry name" value="LysR family transcriptional regulator"/>
    <property type="match status" value="1"/>
</dbReference>
<evidence type="ECO:0000256" key="1">
    <source>
        <dbReference type="ARBA" id="ARBA00009437"/>
    </source>
</evidence>
<proteinExistence type="inferred from homology"/>
<organism evidence="6 7">
    <name type="scientific">Comamonas terrigena</name>
    <dbReference type="NCBI Taxonomy" id="32013"/>
    <lineage>
        <taxon>Bacteria</taxon>
        <taxon>Pseudomonadati</taxon>
        <taxon>Pseudomonadota</taxon>
        <taxon>Betaproteobacteria</taxon>
        <taxon>Burkholderiales</taxon>
        <taxon>Comamonadaceae</taxon>
        <taxon>Comamonas</taxon>
    </lineage>
</organism>
<dbReference type="AlphaFoldDB" id="A0A2A7UXE6"/>
<evidence type="ECO:0000313" key="6">
    <source>
        <dbReference type="EMBL" id="PEH89924.1"/>
    </source>
</evidence>
<keyword evidence="2" id="KW-0805">Transcription regulation</keyword>
<dbReference type="GO" id="GO:0006351">
    <property type="term" value="P:DNA-templated transcription"/>
    <property type="evidence" value="ECO:0007669"/>
    <property type="project" value="TreeGrafter"/>
</dbReference>
<sequence length="297" mass="32831">MDKFNGLTAFVKTVDLGSFVAAGQVLGLSASAVGKAVARLEAQLGVRLLQRSTRRISLTEEGRLLHERGRRMLDDWHDTQSMLSESRQRPSGHLRLSAPIVSHHFLLPALPSFTQRYPEVDLDIDFNDRLVDLIDKNIDLAIRSGDLADSSLVSRPLAPYRMQLCAAPDYLQRNGTPRYVQDLKAHACIRFRYPNAGRLQVWPLSGLSPDEAPELKTVLVCNNMEAVLQATVDGLGISCMPDFLAKKALADGRLLPVLDAQTDGGGVFHLVWPSGRHLSPKVRVLIDHLRTFLTAQA</sequence>
<comment type="caution">
    <text evidence="6">The sequence shown here is derived from an EMBL/GenBank/DDBJ whole genome shotgun (WGS) entry which is preliminary data.</text>
</comment>
<gene>
    <name evidence="6" type="ORF">CRM82_16095</name>
</gene>
<dbReference type="InterPro" id="IPR000847">
    <property type="entry name" value="LysR_HTH_N"/>
</dbReference>
<accession>A0A2A7UXE6</accession>
<dbReference type="CDD" id="cd08476">
    <property type="entry name" value="PBP2_CrgA_like_7"/>
    <property type="match status" value="1"/>
</dbReference>
<dbReference type="GeneID" id="80802146"/>
<dbReference type="Pfam" id="PF03466">
    <property type="entry name" value="LysR_substrate"/>
    <property type="match status" value="1"/>
</dbReference>
<dbReference type="EMBL" id="PDEA01000001">
    <property type="protein sequence ID" value="PEH89924.1"/>
    <property type="molecule type" value="Genomic_DNA"/>
</dbReference>
<keyword evidence="3" id="KW-0238">DNA-binding</keyword>
<evidence type="ECO:0000259" key="5">
    <source>
        <dbReference type="PROSITE" id="PS50931"/>
    </source>
</evidence>
<dbReference type="Gene3D" id="3.40.190.290">
    <property type="match status" value="1"/>
</dbReference>
<dbReference type="InterPro" id="IPR058163">
    <property type="entry name" value="LysR-type_TF_proteobact-type"/>
</dbReference>
<evidence type="ECO:0000256" key="4">
    <source>
        <dbReference type="ARBA" id="ARBA00023163"/>
    </source>
</evidence>
<dbReference type="OrthoDB" id="9110639at2"/>
<dbReference type="Gene3D" id="1.10.10.10">
    <property type="entry name" value="Winged helix-like DNA-binding domain superfamily/Winged helix DNA-binding domain"/>
    <property type="match status" value="1"/>
</dbReference>